<dbReference type="InterPro" id="IPR024079">
    <property type="entry name" value="MetalloPept_cat_dom_sf"/>
</dbReference>
<feature type="binding site" evidence="15">
    <location>
        <position position="220"/>
    </location>
    <ligand>
        <name>Zn(2+)</name>
        <dbReference type="ChEBI" id="CHEBI:29105"/>
        <note>catalytic</note>
    </ligand>
</feature>
<dbReference type="PIRSF" id="PIRSF036365">
    <property type="entry name" value="Astacin_nematoda"/>
    <property type="match status" value="1"/>
</dbReference>
<feature type="binding site" evidence="15">
    <location>
        <position position="226"/>
    </location>
    <ligand>
        <name>Zn(2+)</name>
        <dbReference type="ChEBI" id="CHEBI:29105"/>
        <note>catalytic</note>
    </ligand>
</feature>
<evidence type="ECO:0000256" key="15">
    <source>
        <dbReference type="PROSITE-ProRule" id="PRU01211"/>
    </source>
</evidence>
<evidence type="ECO:0000256" key="14">
    <source>
        <dbReference type="PROSITE-ProRule" id="PRU00059"/>
    </source>
</evidence>
<dbReference type="GO" id="GO:0008270">
    <property type="term" value="F:zinc ion binding"/>
    <property type="evidence" value="ECO:0007669"/>
    <property type="project" value="UniProtKB-UniRule"/>
</dbReference>
<dbReference type="OrthoDB" id="5913174at2759"/>
<dbReference type="SUPFAM" id="SSF49854">
    <property type="entry name" value="Spermadhesin, CUB domain"/>
    <property type="match status" value="1"/>
</dbReference>
<dbReference type="EMBL" id="GL379788">
    <property type="protein sequence ID" value="EGT40531.1"/>
    <property type="molecule type" value="Genomic_DNA"/>
</dbReference>
<dbReference type="PROSITE" id="PS51864">
    <property type="entry name" value="ASTACIN"/>
    <property type="match status" value="1"/>
</dbReference>
<dbReference type="InterPro" id="IPR000742">
    <property type="entry name" value="EGF"/>
</dbReference>
<evidence type="ECO:0000256" key="10">
    <source>
        <dbReference type="ARBA" id="ARBA00023145"/>
    </source>
</evidence>
<dbReference type="InterPro" id="IPR006026">
    <property type="entry name" value="Peptidase_Metallo"/>
</dbReference>
<dbReference type="InterPro" id="IPR035914">
    <property type="entry name" value="Sperma_CUB_dom_sf"/>
</dbReference>
<evidence type="ECO:0000259" key="17">
    <source>
        <dbReference type="PROSITE" id="PS01180"/>
    </source>
</evidence>
<keyword evidence="10" id="KW-0865">Zymogen</keyword>
<feature type="binding site" evidence="15">
    <location>
        <position position="216"/>
    </location>
    <ligand>
        <name>Zn(2+)</name>
        <dbReference type="ChEBI" id="CHEBI:29105"/>
        <note>catalytic</note>
    </ligand>
</feature>
<dbReference type="GO" id="GO:0004222">
    <property type="term" value="F:metalloendopeptidase activity"/>
    <property type="evidence" value="ECO:0007669"/>
    <property type="project" value="UniProtKB-UniRule"/>
</dbReference>
<keyword evidence="9 15" id="KW-0482">Metalloprotease</keyword>
<comment type="caution">
    <text evidence="14">Lacks conserved residue(s) required for the propagation of feature annotation.</text>
</comment>
<dbReference type="PRINTS" id="PR00480">
    <property type="entry name" value="ASTACIN"/>
</dbReference>
<feature type="chain" id="PRO_5005130686" description="Zinc metalloproteinase" evidence="13 16">
    <location>
        <begin position="20"/>
        <end position="549"/>
    </location>
</feature>
<dbReference type="CDD" id="cd04280">
    <property type="entry name" value="ZnMc_astacin_like"/>
    <property type="match status" value="1"/>
</dbReference>
<comment type="cofactor">
    <cofactor evidence="15 16">
        <name>Zn(2+)</name>
        <dbReference type="ChEBI" id="CHEBI:29105"/>
    </cofactor>
    <text evidence="15 16">Binds 1 zinc ion per subunit.</text>
</comment>
<dbReference type="SMART" id="SM00042">
    <property type="entry name" value="CUB"/>
    <property type="match status" value="1"/>
</dbReference>
<dbReference type="InterPro" id="IPR034035">
    <property type="entry name" value="Astacin-like_dom"/>
</dbReference>
<feature type="active site" evidence="15">
    <location>
        <position position="217"/>
    </location>
</feature>
<evidence type="ECO:0000256" key="13">
    <source>
        <dbReference type="PIRNR" id="PIRNR036365"/>
    </source>
</evidence>
<keyword evidence="2 13" id="KW-0964">Secreted</keyword>
<dbReference type="InParanoid" id="G0MB89"/>
<dbReference type="HOGENOM" id="CLU_017286_1_4_1"/>
<evidence type="ECO:0000256" key="16">
    <source>
        <dbReference type="RuleBase" id="RU361183"/>
    </source>
</evidence>
<evidence type="ECO:0000256" key="9">
    <source>
        <dbReference type="ARBA" id="ARBA00023049"/>
    </source>
</evidence>
<dbReference type="InterPro" id="IPR017050">
    <property type="entry name" value="Metallopeptidase_nem"/>
</dbReference>
<gene>
    <name evidence="19" type="ORF">CAEBREN_14131</name>
</gene>
<dbReference type="Proteomes" id="UP000008068">
    <property type="component" value="Unassembled WGS sequence"/>
</dbReference>
<protein>
    <recommendedName>
        <fullName evidence="13">Zinc metalloproteinase</fullName>
    </recommendedName>
</protein>
<dbReference type="Pfam" id="PF01400">
    <property type="entry name" value="Astacin"/>
    <property type="match status" value="1"/>
</dbReference>
<evidence type="ECO:0000256" key="8">
    <source>
        <dbReference type="ARBA" id="ARBA00022833"/>
    </source>
</evidence>
<evidence type="ECO:0000256" key="11">
    <source>
        <dbReference type="ARBA" id="ARBA00023157"/>
    </source>
</evidence>
<evidence type="ECO:0000256" key="6">
    <source>
        <dbReference type="ARBA" id="ARBA00022729"/>
    </source>
</evidence>
<dbReference type="GO" id="GO:0006508">
    <property type="term" value="P:proteolysis"/>
    <property type="evidence" value="ECO:0007669"/>
    <property type="project" value="UniProtKB-KW"/>
</dbReference>
<dbReference type="GO" id="GO:0005576">
    <property type="term" value="C:extracellular region"/>
    <property type="evidence" value="ECO:0007669"/>
    <property type="project" value="UniProtKB-SubCell"/>
</dbReference>
<dbReference type="GO" id="GO:0018996">
    <property type="term" value="P:molting cycle, collagen and cuticulin-based cuticle"/>
    <property type="evidence" value="ECO:0007669"/>
    <property type="project" value="InterPro"/>
</dbReference>
<evidence type="ECO:0000256" key="4">
    <source>
        <dbReference type="ARBA" id="ARBA00022670"/>
    </source>
</evidence>
<keyword evidence="11" id="KW-1015">Disulfide bond</keyword>
<evidence type="ECO:0000256" key="1">
    <source>
        <dbReference type="ARBA" id="ARBA00004613"/>
    </source>
</evidence>
<dbReference type="AlphaFoldDB" id="G0MB89"/>
<evidence type="ECO:0000256" key="7">
    <source>
        <dbReference type="ARBA" id="ARBA00022801"/>
    </source>
</evidence>
<accession>G0MB89</accession>
<dbReference type="SUPFAM" id="SSF55486">
    <property type="entry name" value="Metalloproteases ('zincins'), catalytic domain"/>
    <property type="match status" value="1"/>
</dbReference>
<keyword evidence="3" id="KW-0245">EGF-like domain</keyword>
<feature type="domain" description="CUB" evidence="17">
    <location>
        <begin position="363"/>
        <end position="472"/>
    </location>
</feature>
<dbReference type="PROSITE" id="PS01180">
    <property type="entry name" value="CUB"/>
    <property type="match status" value="1"/>
</dbReference>
<feature type="signal peptide" evidence="13 16">
    <location>
        <begin position="1"/>
        <end position="19"/>
    </location>
</feature>
<dbReference type="InterPro" id="IPR001506">
    <property type="entry name" value="Peptidase_M12A"/>
</dbReference>
<organism evidence="20">
    <name type="scientific">Caenorhabditis brenneri</name>
    <name type="common">Nematode worm</name>
    <dbReference type="NCBI Taxonomy" id="135651"/>
    <lineage>
        <taxon>Eukaryota</taxon>
        <taxon>Metazoa</taxon>
        <taxon>Ecdysozoa</taxon>
        <taxon>Nematoda</taxon>
        <taxon>Chromadorea</taxon>
        <taxon>Rhabditida</taxon>
        <taxon>Rhabditina</taxon>
        <taxon>Rhabditomorpha</taxon>
        <taxon>Rhabditoidea</taxon>
        <taxon>Rhabditidae</taxon>
        <taxon>Peloderinae</taxon>
        <taxon>Caenorhabditis</taxon>
    </lineage>
</organism>
<dbReference type="InterPro" id="IPR000859">
    <property type="entry name" value="CUB_dom"/>
</dbReference>
<evidence type="ECO:0000256" key="2">
    <source>
        <dbReference type="ARBA" id="ARBA00022525"/>
    </source>
</evidence>
<evidence type="ECO:0000313" key="20">
    <source>
        <dbReference type="Proteomes" id="UP000008068"/>
    </source>
</evidence>
<dbReference type="PANTHER" id="PTHR10127">
    <property type="entry name" value="DISCOIDIN, CUB, EGF, LAMININ , AND ZINC METALLOPROTEASE DOMAIN CONTAINING"/>
    <property type="match status" value="1"/>
</dbReference>
<keyword evidence="6 13" id="KW-0732">Signal</keyword>
<evidence type="ECO:0000256" key="3">
    <source>
        <dbReference type="ARBA" id="ARBA00022536"/>
    </source>
</evidence>
<keyword evidence="7 15" id="KW-0378">Hydrolase</keyword>
<proteinExistence type="predicted"/>
<evidence type="ECO:0000259" key="18">
    <source>
        <dbReference type="PROSITE" id="PS51864"/>
    </source>
</evidence>
<dbReference type="PANTHER" id="PTHR10127:SF877">
    <property type="entry name" value="ZINC METALLOPROTEINASE NAS-34"/>
    <property type="match status" value="1"/>
</dbReference>
<keyword evidence="12" id="KW-0325">Glycoprotein</keyword>
<dbReference type="SMART" id="SM00235">
    <property type="entry name" value="ZnMc"/>
    <property type="match status" value="1"/>
</dbReference>
<keyword evidence="20" id="KW-1185">Reference proteome</keyword>
<dbReference type="PROSITE" id="PS00022">
    <property type="entry name" value="EGF_1"/>
    <property type="match status" value="1"/>
</dbReference>
<feature type="domain" description="Peptidase M12A" evidence="18">
    <location>
        <begin position="125"/>
        <end position="319"/>
    </location>
</feature>
<dbReference type="Gene3D" id="2.60.120.290">
    <property type="entry name" value="Spermadhesin, CUB domain"/>
    <property type="match status" value="1"/>
</dbReference>
<evidence type="ECO:0000256" key="5">
    <source>
        <dbReference type="ARBA" id="ARBA00022723"/>
    </source>
</evidence>
<keyword evidence="4 15" id="KW-0645">Protease</keyword>
<keyword evidence="8 15" id="KW-0862">Zinc</keyword>
<dbReference type="eggNOG" id="KOG3714">
    <property type="taxonomic scope" value="Eukaryota"/>
</dbReference>
<evidence type="ECO:0000256" key="12">
    <source>
        <dbReference type="ARBA" id="ARBA00023180"/>
    </source>
</evidence>
<dbReference type="Gene3D" id="3.40.390.10">
    <property type="entry name" value="Collagenase (Catalytic Domain)"/>
    <property type="match status" value="1"/>
</dbReference>
<evidence type="ECO:0000313" key="19">
    <source>
        <dbReference type="EMBL" id="EGT40531.1"/>
    </source>
</evidence>
<keyword evidence="5 15" id="KW-0479">Metal-binding</keyword>
<reference evidence="20" key="1">
    <citation type="submission" date="2011-07" db="EMBL/GenBank/DDBJ databases">
        <authorList>
            <consortium name="Caenorhabditis brenneri Sequencing and Analysis Consortium"/>
            <person name="Wilson R.K."/>
        </authorList>
    </citation>
    <scope>NUCLEOTIDE SEQUENCE [LARGE SCALE GENOMIC DNA]</scope>
    <source>
        <strain evidence="20">PB2801</strain>
    </source>
</reference>
<dbReference type="STRING" id="135651.G0MB89"/>
<sequence>MNLSWLFFVFFIVLPTSNAKSFYADSVSDKGTFSQEYKTKFLKNVNILNKLQAEILNLSFEPEELTPDSYEASFQHKPMENPYLFEGDILLNDEQWDYIIENAREDLRVRRSFMNKSSPVIRKKRAMSSNPTRRWTFPIPIYINDNVNASLIMSVIKRYEEITCVRFNRRNKKLGSSESGLEYFKGAGCYSSLGKVGGSQIVSVPDGCTRFGTIWHETAHALGVYHEQGRYDRDNYIRLLPENINKNMAYNYDKFPANCMFDYGIKYDYGSVMHYAPDGFSQNGKYTFLTTDPNYTDTPGARFEPSFSDVKGINSAYCSSTCSKTLKCRDGGYTNPSTCDSCNCPPGLGGRLCEFVARPANGCGQAELFATAKIQTIKEFGQKTCHYMITAPAGQNVFFEVTEYNPHYIRSSPYPCVFNYLEINYTGDFTKTGARTCDRDRPLRVSRSVGNKLLVFYKGDEKSSFSLNYRSGLSTHVSVEYDDPVEEPRVYEANFQYKPQQNPYLFEGDVILTDEQWDIIIENVREQIRIQKNQENGSLVPNIGKKSVI</sequence>
<comment type="subcellular location">
    <subcellularLocation>
        <location evidence="1 13">Secreted</location>
    </subcellularLocation>
</comment>
<name>G0MB89_CAEBE</name>